<name>A0A0E9USF4_ANGAN</name>
<proteinExistence type="predicted"/>
<organism evidence="2">
    <name type="scientific">Anguilla anguilla</name>
    <name type="common">European freshwater eel</name>
    <name type="synonym">Muraena anguilla</name>
    <dbReference type="NCBI Taxonomy" id="7936"/>
    <lineage>
        <taxon>Eukaryota</taxon>
        <taxon>Metazoa</taxon>
        <taxon>Chordata</taxon>
        <taxon>Craniata</taxon>
        <taxon>Vertebrata</taxon>
        <taxon>Euteleostomi</taxon>
        <taxon>Actinopterygii</taxon>
        <taxon>Neopterygii</taxon>
        <taxon>Teleostei</taxon>
        <taxon>Anguilliformes</taxon>
        <taxon>Anguillidae</taxon>
        <taxon>Anguilla</taxon>
    </lineage>
</organism>
<dbReference type="AlphaFoldDB" id="A0A0E9USF4"/>
<keyword evidence="1" id="KW-0732">Signal</keyword>
<feature type="signal peptide" evidence="1">
    <location>
        <begin position="1"/>
        <end position="20"/>
    </location>
</feature>
<dbReference type="EMBL" id="GBXM01039876">
    <property type="protein sequence ID" value="JAH68701.1"/>
    <property type="molecule type" value="Transcribed_RNA"/>
</dbReference>
<accession>A0A0E9USF4</accession>
<evidence type="ECO:0008006" key="3">
    <source>
        <dbReference type="Google" id="ProtNLM"/>
    </source>
</evidence>
<evidence type="ECO:0000256" key="1">
    <source>
        <dbReference type="SAM" id="SignalP"/>
    </source>
</evidence>
<sequence length="79" mass="8875">MVSCCCIFTMHCLAFYCLQAVFSESKQCYFQVKLLQVTPSYCSVSVLPITTEIMKLAVTSGLCRSTHSVELCTSLLWTF</sequence>
<reference evidence="2" key="2">
    <citation type="journal article" date="2015" name="Fish Shellfish Immunol.">
        <title>Early steps in the European eel (Anguilla anguilla)-Vibrio vulnificus interaction in the gills: Role of the RtxA13 toxin.</title>
        <authorList>
            <person name="Callol A."/>
            <person name="Pajuelo D."/>
            <person name="Ebbesson L."/>
            <person name="Teles M."/>
            <person name="MacKenzie S."/>
            <person name="Amaro C."/>
        </authorList>
    </citation>
    <scope>NUCLEOTIDE SEQUENCE</scope>
</reference>
<evidence type="ECO:0000313" key="2">
    <source>
        <dbReference type="EMBL" id="JAH68701.1"/>
    </source>
</evidence>
<feature type="chain" id="PRO_5002434053" description="Secreted protein" evidence="1">
    <location>
        <begin position="21"/>
        <end position="79"/>
    </location>
</feature>
<reference evidence="2" key="1">
    <citation type="submission" date="2014-11" db="EMBL/GenBank/DDBJ databases">
        <authorList>
            <person name="Amaro Gonzalez C."/>
        </authorList>
    </citation>
    <scope>NUCLEOTIDE SEQUENCE</scope>
</reference>
<protein>
    <recommendedName>
        <fullName evidence="3">Secreted protein</fullName>
    </recommendedName>
</protein>